<evidence type="ECO:0000259" key="1">
    <source>
        <dbReference type="PROSITE" id="PS51166"/>
    </source>
</evidence>
<dbReference type="Pfam" id="PF00686">
    <property type="entry name" value="CBM_20"/>
    <property type="match status" value="1"/>
</dbReference>
<sequence>MANSSSHYLNKITFLSFNDDLFGKPHFKSPLLLHSHRNKPLDFTLSISVSSSPSRLRPVSISSSHTQAEVENNHELVFGDSPNGHAIEAETQTVGVRFQLQRECSFGQNFLITGDHPILGLWDPNNAISLTWSDGHIWTVDLEIPVEKCIKFKFIMQESNGKFVWQPGPDRVLECFQTEKIITLREDWENPDSRMIIETDPTMDQEIQFVEPSDATQESEGYALNMKEVLVSDEGVPVLVPGLSQLPVNEDPEDEPETANGAAIVASGSDMAKDLTLPELDSKEDIANTSNSNPGPEISSVHVNQESCENKHQEIQVAEEQDDQATQQMRSLHHNDSELWIDNLMQKFLNIFGFQ</sequence>
<dbReference type="PANTHER" id="PTHR15048:SF0">
    <property type="entry name" value="STARCH-BINDING DOMAIN-CONTAINING PROTEIN 1"/>
    <property type="match status" value="1"/>
</dbReference>
<dbReference type="Proteomes" id="UP001408789">
    <property type="component" value="Unassembled WGS sequence"/>
</dbReference>
<comment type="caution">
    <text evidence="2">The sequence shown here is derived from an EMBL/GenBank/DDBJ whole genome shotgun (WGS) entry which is preliminary data.</text>
</comment>
<gene>
    <name evidence="2" type="ORF">SSX86_022649</name>
</gene>
<keyword evidence="3" id="KW-1185">Reference proteome</keyword>
<dbReference type="GO" id="GO:0016020">
    <property type="term" value="C:membrane"/>
    <property type="evidence" value="ECO:0007669"/>
    <property type="project" value="TreeGrafter"/>
</dbReference>
<evidence type="ECO:0000313" key="2">
    <source>
        <dbReference type="EMBL" id="KAK9057811.1"/>
    </source>
</evidence>
<dbReference type="AlphaFoldDB" id="A0AAP0GQH5"/>
<dbReference type="PANTHER" id="PTHR15048">
    <property type="entry name" value="STARCH-BINDING DOMAIN-CONTAINING PROTEIN 1"/>
    <property type="match status" value="1"/>
</dbReference>
<proteinExistence type="predicted"/>
<dbReference type="InterPro" id="IPR002044">
    <property type="entry name" value="CBM20"/>
</dbReference>
<reference evidence="2 3" key="1">
    <citation type="submission" date="2024-04" db="EMBL/GenBank/DDBJ databases">
        <title>The reference genome of an endangered Asteraceae, Deinandra increscens subsp. villosa, native to the Central Coast of California.</title>
        <authorList>
            <person name="Guilliams M."/>
            <person name="Hasenstab-Lehman K."/>
            <person name="Meyer R."/>
            <person name="Mcevoy S."/>
        </authorList>
    </citation>
    <scope>NUCLEOTIDE SEQUENCE [LARGE SCALE GENOMIC DNA]</scope>
    <source>
        <tissue evidence="2">Leaf</tissue>
    </source>
</reference>
<dbReference type="EMBL" id="JBCNJP010000023">
    <property type="protein sequence ID" value="KAK9057811.1"/>
    <property type="molecule type" value="Genomic_DNA"/>
</dbReference>
<dbReference type="InterPro" id="IPR013783">
    <property type="entry name" value="Ig-like_fold"/>
</dbReference>
<protein>
    <recommendedName>
        <fullName evidence="1">CBM20 domain-containing protein</fullName>
    </recommendedName>
</protein>
<organism evidence="2 3">
    <name type="scientific">Deinandra increscens subsp. villosa</name>
    <dbReference type="NCBI Taxonomy" id="3103831"/>
    <lineage>
        <taxon>Eukaryota</taxon>
        <taxon>Viridiplantae</taxon>
        <taxon>Streptophyta</taxon>
        <taxon>Embryophyta</taxon>
        <taxon>Tracheophyta</taxon>
        <taxon>Spermatophyta</taxon>
        <taxon>Magnoliopsida</taxon>
        <taxon>eudicotyledons</taxon>
        <taxon>Gunneridae</taxon>
        <taxon>Pentapetalae</taxon>
        <taxon>asterids</taxon>
        <taxon>campanulids</taxon>
        <taxon>Asterales</taxon>
        <taxon>Asteraceae</taxon>
        <taxon>Asteroideae</taxon>
        <taxon>Heliantheae alliance</taxon>
        <taxon>Madieae</taxon>
        <taxon>Madiinae</taxon>
        <taxon>Deinandra</taxon>
    </lineage>
</organism>
<dbReference type="PROSITE" id="PS51166">
    <property type="entry name" value="CBM20"/>
    <property type="match status" value="1"/>
</dbReference>
<dbReference type="FunFam" id="2.60.40.10:FF:000552">
    <property type="entry name" value="Related to glucoamylase"/>
    <property type="match status" value="1"/>
</dbReference>
<dbReference type="SUPFAM" id="SSF49452">
    <property type="entry name" value="Starch-binding domain-like"/>
    <property type="match status" value="1"/>
</dbReference>
<dbReference type="InterPro" id="IPR013784">
    <property type="entry name" value="Carb-bd-like_fold"/>
</dbReference>
<name>A0AAP0GQH5_9ASTR</name>
<dbReference type="GO" id="GO:2001070">
    <property type="term" value="F:starch binding"/>
    <property type="evidence" value="ECO:0007669"/>
    <property type="project" value="InterPro"/>
</dbReference>
<feature type="domain" description="CBM20" evidence="1">
    <location>
        <begin position="88"/>
        <end position="190"/>
    </location>
</feature>
<evidence type="ECO:0000313" key="3">
    <source>
        <dbReference type="Proteomes" id="UP001408789"/>
    </source>
</evidence>
<dbReference type="SMART" id="SM01065">
    <property type="entry name" value="CBM_2"/>
    <property type="match status" value="1"/>
</dbReference>
<dbReference type="Gene3D" id="2.60.40.10">
    <property type="entry name" value="Immunoglobulins"/>
    <property type="match status" value="1"/>
</dbReference>
<accession>A0AAP0GQH5</accession>
<dbReference type="CDD" id="cd05467">
    <property type="entry name" value="CBM20"/>
    <property type="match status" value="1"/>
</dbReference>